<dbReference type="InterPro" id="IPR040170">
    <property type="entry name" value="Cytosol_ACT"/>
</dbReference>
<reference evidence="22" key="2">
    <citation type="submission" date="2025-09" db="UniProtKB">
        <authorList>
            <consortium name="Ensembl"/>
        </authorList>
    </citation>
    <scope>IDENTIFICATION</scope>
</reference>
<name>A0A8B9RU32_9AVES</name>
<dbReference type="Gene3D" id="3.30.530.20">
    <property type="match status" value="1"/>
</dbReference>
<evidence type="ECO:0000256" key="8">
    <source>
        <dbReference type="ARBA" id="ARBA00022737"/>
    </source>
</evidence>
<dbReference type="Ensembl" id="ENSANIT00000011018.1">
    <property type="protein sequence ID" value="ENSANIP00000010646.1"/>
    <property type="gene ID" value="ENSANIG00000007213.1"/>
</dbReference>
<dbReference type="InterPro" id="IPR029069">
    <property type="entry name" value="HotDog_dom_sf"/>
</dbReference>
<comment type="catalytic activity">
    <reaction evidence="1">
        <text>butanoyl-CoA + H2O = butanoate + CoA + H(+)</text>
        <dbReference type="Rhea" id="RHEA:40111"/>
        <dbReference type="ChEBI" id="CHEBI:15377"/>
        <dbReference type="ChEBI" id="CHEBI:15378"/>
        <dbReference type="ChEBI" id="CHEBI:17968"/>
        <dbReference type="ChEBI" id="CHEBI:57287"/>
        <dbReference type="ChEBI" id="CHEBI:57371"/>
    </reaction>
    <physiologicalReaction direction="left-to-right" evidence="1">
        <dbReference type="Rhea" id="RHEA:40112"/>
    </physiologicalReaction>
</comment>
<dbReference type="GO" id="GO:0005829">
    <property type="term" value="C:cytosol"/>
    <property type="evidence" value="ECO:0007669"/>
    <property type="project" value="UniProtKB-SubCell"/>
</dbReference>
<dbReference type="SUPFAM" id="SSF55961">
    <property type="entry name" value="Bet v1-like"/>
    <property type="match status" value="1"/>
</dbReference>
<dbReference type="GO" id="GO:0006631">
    <property type="term" value="P:fatty acid metabolic process"/>
    <property type="evidence" value="ECO:0007669"/>
    <property type="project" value="UniProtKB-UniPathway"/>
</dbReference>
<dbReference type="EC" id="3.1.2.1" evidence="5"/>
<keyword evidence="11" id="KW-0443">Lipid metabolism</keyword>
<accession>A0A8B9RU32</accession>
<keyword evidence="23" id="KW-1185">Reference proteome</keyword>
<keyword evidence="8" id="KW-0677">Repeat</keyword>
<protein>
    <recommendedName>
        <fullName evidence="15">Acetyl-coenzyme A thioesterase</fullName>
        <ecNumber evidence="5">3.1.2.1</ecNumber>
    </recommendedName>
    <alternativeName>
        <fullName evidence="18">Acyl-CoA thioester hydrolase 12</fullName>
    </alternativeName>
    <alternativeName>
        <fullName evidence="16">Acyl-coenzyme A thioesterase 12</fullName>
    </alternativeName>
    <alternativeName>
        <fullName evidence="17">Cytoplasmic acetyl-CoA hydrolase 1</fullName>
    </alternativeName>
</protein>
<dbReference type="Proteomes" id="UP000694541">
    <property type="component" value="Unplaced"/>
</dbReference>
<evidence type="ECO:0000256" key="19">
    <source>
        <dbReference type="SAM" id="MobiDB-lite"/>
    </source>
</evidence>
<dbReference type="FunFam" id="3.10.129.10:FF:000011">
    <property type="entry name" value="Acyl-coenzyme A thioesterase 11"/>
    <property type="match status" value="1"/>
</dbReference>
<dbReference type="GO" id="GO:0006084">
    <property type="term" value="P:acetyl-CoA metabolic process"/>
    <property type="evidence" value="ECO:0007669"/>
    <property type="project" value="TreeGrafter"/>
</dbReference>
<dbReference type="FunFam" id="3.10.129.10:FF:000029">
    <property type="entry name" value="Acyl-CoA thioesterase 12"/>
    <property type="match status" value="1"/>
</dbReference>
<dbReference type="InterPro" id="IPR002913">
    <property type="entry name" value="START_lipid-bd_dom"/>
</dbReference>
<comment type="subunit">
    <text evidence="4">Homodimer or homotetramer.</text>
</comment>
<dbReference type="Pfam" id="PF01852">
    <property type="entry name" value="START"/>
    <property type="match status" value="1"/>
</dbReference>
<evidence type="ECO:0000256" key="3">
    <source>
        <dbReference type="ARBA" id="ARBA00004872"/>
    </source>
</evidence>
<dbReference type="AlphaFoldDB" id="A0A8B9RU32"/>
<evidence type="ECO:0000256" key="18">
    <source>
        <dbReference type="ARBA" id="ARBA00083810"/>
    </source>
</evidence>
<evidence type="ECO:0000256" key="16">
    <source>
        <dbReference type="ARBA" id="ARBA00075550"/>
    </source>
</evidence>
<evidence type="ECO:0000259" key="20">
    <source>
        <dbReference type="PROSITE" id="PS50848"/>
    </source>
</evidence>
<feature type="compositionally biased region" description="Gly residues" evidence="19">
    <location>
        <begin position="36"/>
        <end position="47"/>
    </location>
</feature>
<reference evidence="22" key="1">
    <citation type="submission" date="2025-08" db="UniProtKB">
        <authorList>
            <consortium name="Ensembl"/>
        </authorList>
    </citation>
    <scope>IDENTIFICATION</scope>
</reference>
<dbReference type="InterPro" id="IPR006683">
    <property type="entry name" value="Thioestr_dom"/>
</dbReference>
<dbReference type="SUPFAM" id="SSF54637">
    <property type="entry name" value="Thioesterase/thiol ester dehydrase-isomerase"/>
    <property type="match status" value="2"/>
</dbReference>
<evidence type="ECO:0000256" key="2">
    <source>
        <dbReference type="ARBA" id="ARBA00004514"/>
    </source>
</evidence>
<proteinExistence type="predicted"/>
<dbReference type="SMART" id="SM00234">
    <property type="entry name" value="START"/>
    <property type="match status" value="1"/>
</dbReference>
<evidence type="ECO:0000313" key="22">
    <source>
        <dbReference type="Ensembl" id="ENSANIP00000010646.1"/>
    </source>
</evidence>
<dbReference type="PANTHER" id="PTHR11049:SF3">
    <property type="entry name" value="ACETYL-COENZYME A THIOESTERASE"/>
    <property type="match status" value="1"/>
</dbReference>
<feature type="domain" description="HotDog ACOT-type" evidence="21">
    <location>
        <begin position="340"/>
        <end position="455"/>
    </location>
</feature>
<dbReference type="FunFam" id="3.30.530.20:FF:000023">
    <property type="entry name" value="Acyl-CoA thioesterase 12"/>
    <property type="match status" value="1"/>
</dbReference>
<evidence type="ECO:0000256" key="17">
    <source>
        <dbReference type="ARBA" id="ARBA00076252"/>
    </source>
</evidence>
<evidence type="ECO:0000256" key="5">
    <source>
        <dbReference type="ARBA" id="ARBA00011920"/>
    </source>
</evidence>
<evidence type="ECO:0000259" key="21">
    <source>
        <dbReference type="PROSITE" id="PS51770"/>
    </source>
</evidence>
<dbReference type="GO" id="GO:0003986">
    <property type="term" value="F:acetyl-CoA hydrolase activity"/>
    <property type="evidence" value="ECO:0007669"/>
    <property type="project" value="UniProtKB-EC"/>
</dbReference>
<evidence type="ECO:0000256" key="4">
    <source>
        <dbReference type="ARBA" id="ARBA00011774"/>
    </source>
</evidence>
<evidence type="ECO:0000256" key="12">
    <source>
        <dbReference type="ARBA" id="ARBA00050199"/>
    </source>
</evidence>
<organism evidence="22 23">
    <name type="scientific">Accipiter nisus</name>
    <name type="common">Eurasian sparrowhawk</name>
    <dbReference type="NCBI Taxonomy" id="211598"/>
    <lineage>
        <taxon>Eukaryota</taxon>
        <taxon>Metazoa</taxon>
        <taxon>Chordata</taxon>
        <taxon>Craniata</taxon>
        <taxon>Vertebrata</taxon>
        <taxon>Euteleostomi</taxon>
        <taxon>Archelosauria</taxon>
        <taxon>Archosauria</taxon>
        <taxon>Dinosauria</taxon>
        <taxon>Saurischia</taxon>
        <taxon>Theropoda</taxon>
        <taxon>Coelurosauria</taxon>
        <taxon>Aves</taxon>
        <taxon>Neognathae</taxon>
        <taxon>Neoaves</taxon>
        <taxon>Telluraves</taxon>
        <taxon>Accipitrimorphae</taxon>
        <taxon>Accipitriformes</taxon>
        <taxon>Accipitridae</taxon>
        <taxon>Accipitrinae</taxon>
        <taxon>Accipiter</taxon>
    </lineage>
</organism>
<dbReference type="PANTHER" id="PTHR11049">
    <property type="entry name" value="ACYL COENZYME A THIOESTER HYDROLASE"/>
    <property type="match status" value="1"/>
</dbReference>
<dbReference type="InterPro" id="IPR023393">
    <property type="entry name" value="START-like_dom_sf"/>
</dbReference>
<evidence type="ECO:0000256" key="6">
    <source>
        <dbReference type="ARBA" id="ARBA00022487"/>
    </source>
</evidence>
<feature type="region of interest" description="Disordered" evidence="19">
    <location>
        <begin position="1"/>
        <end position="152"/>
    </location>
</feature>
<evidence type="ECO:0000256" key="11">
    <source>
        <dbReference type="ARBA" id="ARBA00023098"/>
    </source>
</evidence>
<dbReference type="CDD" id="cd03442">
    <property type="entry name" value="BFIT_BACH"/>
    <property type="match status" value="2"/>
</dbReference>
<comment type="function">
    <text evidence="14">Catalyzes the hydrolysis of acyl-CoAs into free fatty acids and coenzyme A (CoASH), regulating their respective intracellular levels. Preferentially hydrolyzes acetyl-CoA.</text>
</comment>
<comment type="catalytic activity">
    <reaction evidence="12">
        <text>hexanoyl-CoA + H2O = hexanoate + CoA + H(+)</text>
        <dbReference type="Rhea" id="RHEA:40115"/>
        <dbReference type="ChEBI" id="CHEBI:15377"/>
        <dbReference type="ChEBI" id="CHEBI:15378"/>
        <dbReference type="ChEBI" id="CHEBI:17120"/>
        <dbReference type="ChEBI" id="CHEBI:57287"/>
        <dbReference type="ChEBI" id="CHEBI:62620"/>
    </reaction>
    <physiologicalReaction direction="left-to-right" evidence="12">
        <dbReference type="Rhea" id="RHEA:40116"/>
    </physiologicalReaction>
</comment>
<dbReference type="PROSITE" id="PS51770">
    <property type="entry name" value="HOTDOG_ACOT"/>
    <property type="match status" value="2"/>
</dbReference>
<evidence type="ECO:0000256" key="9">
    <source>
        <dbReference type="ARBA" id="ARBA00022801"/>
    </source>
</evidence>
<keyword evidence="6" id="KW-0719">Serine esterase</keyword>
<dbReference type="Gene3D" id="3.10.129.10">
    <property type="entry name" value="Hotdog Thioesterase"/>
    <property type="match status" value="2"/>
</dbReference>
<dbReference type="GO" id="GO:0052689">
    <property type="term" value="F:carboxylic ester hydrolase activity"/>
    <property type="evidence" value="ECO:0007669"/>
    <property type="project" value="UniProtKB-KW"/>
</dbReference>
<feature type="domain" description="HotDog ACOT-type" evidence="21">
    <location>
        <begin position="169"/>
        <end position="281"/>
    </location>
</feature>
<dbReference type="PROSITE" id="PS50848">
    <property type="entry name" value="START"/>
    <property type="match status" value="1"/>
</dbReference>
<evidence type="ECO:0000256" key="14">
    <source>
        <dbReference type="ARBA" id="ARBA00060138"/>
    </source>
</evidence>
<evidence type="ECO:0000256" key="7">
    <source>
        <dbReference type="ARBA" id="ARBA00022490"/>
    </source>
</evidence>
<evidence type="ECO:0000256" key="1">
    <source>
        <dbReference type="ARBA" id="ARBA00000295"/>
    </source>
</evidence>
<sequence>MGAPKPTSGRGTGSWRPRHRGGGRPASGRPRRCRGRIGGAVGEGAAGRYGRAAAPQPPALSPAEGSVCSAAPPKAPRHPPTPPARPSPQRGGLLPASPQPRPGPRQRRRSHLSPGRWGGTGPPQPGRAAERPGGAGPSRRRLSVRGRASPRPTAALLAGGAMERRGAAAGGDVRMCQAVLPAHANHRGELSAGQLLKWMDAAACLAAEKHAGVSCVTASMDDIQFEEAARVGQIISIKAKVNRAFKTSMEVGIKVTVQDVLTNVEKIVSVAYATYVAKPVGGGKIELEPVNLLSTEDHLEHTLAIERRRIRLGYEQVFQNLMQESNKEDNFEEEDAVSTDLTHVQSIELVQPPHANHHGNTFGGQIMAWMETVASISASRLCHSYPVLKSVNMFKFWGPSVVGDRLVFNAIVNNTFQTSVEVGVRVEAYNCEEWIKDQARHINSAFLIFNTVNDKGELLTFPRIKPTTKDGMRRYHGAIARRRIRLARKCILSASEDKPSDPWETSNQAYVSYSNIAALTHLAAKPGWEITSTLDDIKIWTHEEGDVLSLKVEMQVQIPSHLAFSLLSDFTFRQQWDKHFLTCEVLQAVNEDEKIYYVTSPPMTDHKPRDFVILVSQRQPCKPSEPYIVAVKSVTLMSMPPSSEYCRSEILCAGFQIYGDSNSSCTVCYFNQVSSGVMPYLAANLTGSSKSIEDTALECIKFLELKGSKY</sequence>
<dbReference type="GO" id="GO:0008289">
    <property type="term" value="F:lipid binding"/>
    <property type="evidence" value="ECO:0007669"/>
    <property type="project" value="InterPro"/>
</dbReference>
<evidence type="ECO:0000313" key="23">
    <source>
        <dbReference type="Proteomes" id="UP000694541"/>
    </source>
</evidence>
<comment type="subcellular location">
    <subcellularLocation>
        <location evidence="2">Cytoplasm</location>
        <location evidence="2">Cytosol</location>
    </subcellularLocation>
</comment>
<keyword evidence="10" id="KW-0276">Fatty acid metabolism</keyword>
<evidence type="ECO:0000256" key="10">
    <source>
        <dbReference type="ARBA" id="ARBA00022832"/>
    </source>
</evidence>
<dbReference type="InterPro" id="IPR033120">
    <property type="entry name" value="HOTDOG_ACOT"/>
</dbReference>
<comment type="catalytic activity">
    <reaction evidence="13">
        <text>acetyl-CoA + H2O = acetate + CoA + H(+)</text>
        <dbReference type="Rhea" id="RHEA:20289"/>
        <dbReference type="ChEBI" id="CHEBI:15377"/>
        <dbReference type="ChEBI" id="CHEBI:15378"/>
        <dbReference type="ChEBI" id="CHEBI:30089"/>
        <dbReference type="ChEBI" id="CHEBI:57287"/>
        <dbReference type="ChEBI" id="CHEBI:57288"/>
        <dbReference type="EC" id="3.1.2.1"/>
    </reaction>
    <physiologicalReaction direction="left-to-right" evidence="13">
        <dbReference type="Rhea" id="RHEA:20290"/>
    </physiologicalReaction>
</comment>
<evidence type="ECO:0000256" key="15">
    <source>
        <dbReference type="ARBA" id="ARBA00071416"/>
    </source>
</evidence>
<keyword evidence="7" id="KW-0963">Cytoplasm</keyword>
<dbReference type="Pfam" id="PF03061">
    <property type="entry name" value="4HBT"/>
    <property type="match status" value="2"/>
</dbReference>
<evidence type="ECO:0000256" key="13">
    <source>
        <dbReference type="ARBA" id="ARBA00052880"/>
    </source>
</evidence>
<comment type="pathway">
    <text evidence="3">Lipid metabolism; fatty acid metabolism.</text>
</comment>
<dbReference type="UniPathway" id="UPA00199"/>
<feature type="domain" description="START" evidence="20">
    <location>
        <begin position="525"/>
        <end position="674"/>
    </location>
</feature>
<keyword evidence="9" id="KW-0378">Hydrolase</keyword>